<sequence length="157" mass="18153">MKHDVSRADVNTKQLLNENIARTMLNLVLISRSKLEITMTDTLDELFKRPRYDPRLRPQYNDGPVLVTTGFWVLSIDSINVQDMAFGMDIFLRQNWVDNRLDHGLNQTLSLSNAVMSNIWLPDSYFKNAKQANFHEVTSKNLMITIGPKGKVHYNTR</sequence>
<dbReference type="Pfam" id="PF02931">
    <property type="entry name" value="Neur_chan_LBD"/>
    <property type="match status" value="1"/>
</dbReference>
<name>A7T3B0_NEMVE</name>
<dbReference type="InterPro" id="IPR036734">
    <property type="entry name" value="Neur_chan_lig-bd_sf"/>
</dbReference>
<dbReference type="STRING" id="45351.A7T3B0"/>
<feature type="domain" description="Neurotransmitter-gated ion-channel ligand-binding" evidence="1">
    <location>
        <begin position="41"/>
        <end position="157"/>
    </location>
</feature>
<keyword evidence="3" id="KW-1185">Reference proteome</keyword>
<dbReference type="KEGG" id="nve:5500161"/>
<dbReference type="SUPFAM" id="SSF63712">
    <property type="entry name" value="Nicotinic receptor ligand binding domain-like"/>
    <property type="match status" value="1"/>
</dbReference>
<dbReference type="eggNOG" id="KOG3642">
    <property type="taxonomic scope" value="Eukaryota"/>
</dbReference>
<dbReference type="GO" id="GO:0016020">
    <property type="term" value="C:membrane"/>
    <property type="evidence" value="ECO:0007669"/>
    <property type="project" value="InterPro"/>
</dbReference>
<evidence type="ECO:0000313" key="2">
    <source>
        <dbReference type="EMBL" id="EDO29555.1"/>
    </source>
</evidence>
<gene>
    <name evidence="2" type="ORF">NEMVEDRAFT_v1g221743</name>
</gene>
<proteinExistence type="predicted"/>
<evidence type="ECO:0000313" key="3">
    <source>
        <dbReference type="Proteomes" id="UP000001593"/>
    </source>
</evidence>
<reference evidence="2 3" key="1">
    <citation type="journal article" date="2007" name="Science">
        <title>Sea anemone genome reveals ancestral eumetazoan gene repertoire and genomic organization.</title>
        <authorList>
            <person name="Putnam N.H."/>
            <person name="Srivastava M."/>
            <person name="Hellsten U."/>
            <person name="Dirks B."/>
            <person name="Chapman J."/>
            <person name="Salamov A."/>
            <person name="Terry A."/>
            <person name="Shapiro H."/>
            <person name="Lindquist E."/>
            <person name="Kapitonov V.V."/>
            <person name="Jurka J."/>
            <person name="Genikhovich G."/>
            <person name="Grigoriev I.V."/>
            <person name="Lucas S.M."/>
            <person name="Steele R.E."/>
            <person name="Finnerty J.R."/>
            <person name="Technau U."/>
            <person name="Martindale M.Q."/>
            <person name="Rokhsar D.S."/>
        </authorList>
    </citation>
    <scope>NUCLEOTIDE SEQUENCE [LARGE SCALE GENOMIC DNA]</scope>
    <source>
        <strain evidence="3">CH2 X CH6</strain>
    </source>
</reference>
<dbReference type="Gene3D" id="2.70.170.10">
    <property type="entry name" value="Neurotransmitter-gated ion-channel ligand-binding domain"/>
    <property type="match status" value="1"/>
</dbReference>
<dbReference type="HOGENOM" id="CLU_010920_5_2_1"/>
<protein>
    <recommendedName>
        <fullName evidence="1">Neurotransmitter-gated ion-channel ligand-binding domain-containing protein</fullName>
    </recommendedName>
</protein>
<evidence type="ECO:0000259" key="1">
    <source>
        <dbReference type="Pfam" id="PF02931"/>
    </source>
</evidence>
<dbReference type="Proteomes" id="UP000001593">
    <property type="component" value="Unassembled WGS sequence"/>
</dbReference>
<dbReference type="EMBL" id="DS470453">
    <property type="protein sequence ID" value="EDO29555.1"/>
    <property type="molecule type" value="Genomic_DNA"/>
</dbReference>
<dbReference type="OMA" id="VINQIWI"/>
<organism evidence="2 3">
    <name type="scientific">Nematostella vectensis</name>
    <name type="common">Starlet sea anemone</name>
    <dbReference type="NCBI Taxonomy" id="45351"/>
    <lineage>
        <taxon>Eukaryota</taxon>
        <taxon>Metazoa</taxon>
        <taxon>Cnidaria</taxon>
        <taxon>Anthozoa</taxon>
        <taxon>Hexacorallia</taxon>
        <taxon>Actiniaria</taxon>
        <taxon>Edwardsiidae</taxon>
        <taxon>Nematostella</taxon>
    </lineage>
</organism>
<dbReference type="InParanoid" id="A7T3B0"/>
<accession>A7T3B0</accession>
<dbReference type="PhylomeDB" id="A7T3B0"/>
<dbReference type="InterPro" id="IPR006202">
    <property type="entry name" value="Neur_chan_lig-bd"/>
</dbReference>
<dbReference type="GO" id="GO:0005230">
    <property type="term" value="F:extracellular ligand-gated monoatomic ion channel activity"/>
    <property type="evidence" value="ECO:0007669"/>
    <property type="project" value="InterPro"/>
</dbReference>
<dbReference type="AlphaFoldDB" id="A7T3B0"/>